<protein>
    <recommendedName>
        <fullName evidence="6">GH26 domain-containing protein</fullName>
    </recommendedName>
</protein>
<feature type="domain" description="GH26" evidence="6">
    <location>
        <begin position="20"/>
        <end position="361"/>
    </location>
</feature>
<reference evidence="7 8" key="1">
    <citation type="journal article" date="2019" name="Sci. Rep.">
        <title>Comparative genomics of chytrid fungi reveal insights into the obligate biotrophic and pathogenic lifestyle of Synchytrium endobioticum.</title>
        <authorList>
            <person name="van de Vossenberg B.T.L.H."/>
            <person name="Warris S."/>
            <person name="Nguyen H.D.T."/>
            <person name="van Gent-Pelzer M.P.E."/>
            <person name="Joly D.L."/>
            <person name="van de Geest H.C."/>
            <person name="Bonants P.J.M."/>
            <person name="Smith D.S."/>
            <person name="Levesque C.A."/>
            <person name="van der Lee T.A.J."/>
        </authorList>
    </citation>
    <scope>NUCLEOTIDE SEQUENCE [LARGE SCALE GENOMIC DNA]</scope>
    <source>
        <strain evidence="7 8">JEL517</strain>
    </source>
</reference>
<keyword evidence="5" id="KW-0732">Signal</keyword>
<keyword evidence="8" id="KW-1185">Reference proteome</keyword>
<dbReference type="EMBL" id="QEAO01000005">
    <property type="protein sequence ID" value="TPX36175.1"/>
    <property type="molecule type" value="Genomic_DNA"/>
</dbReference>
<organism evidence="7 8">
    <name type="scientific">Synchytrium microbalum</name>
    <dbReference type="NCBI Taxonomy" id="1806994"/>
    <lineage>
        <taxon>Eukaryota</taxon>
        <taxon>Fungi</taxon>
        <taxon>Fungi incertae sedis</taxon>
        <taxon>Chytridiomycota</taxon>
        <taxon>Chytridiomycota incertae sedis</taxon>
        <taxon>Chytridiomycetes</taxon>
        <taxon>Synchytriales</taxon>
        <taxon>Synchytriaceae</taxon>
        <taxon>Synchytrium</taxon>
    </lineage>
</organism>
<dbReference type="RefSeq" id="XP_031026488.1">
    <property type="nucleotide sequence ID" value="XM_031167358.1"/>
</dbReference>
<evidence type="ECO:0000256" key="3">
    <source>
        <dbReference type="ARBA" id="ARBA00023295"/>
    </source>
</evidence>
<dbReference type="AlphaFoldDB" id="A0A507CF14"/>
<evidence type="ECO:0000256" key="2">
    <source>
        <dbReference type="ARBA" id="ARBA00022801"/>
    </source>
</evidence>
<gene>
    <name evidence="7" type="ORF">SmJEL517_g01430</name>
</gene>
<proteinExistence type="inferred from homology"/>
<dbReference type="GO" id="GO:0016985">
    <property type="term" value="F:mannan endo-1,4-beta-mannosidase activity"/>
    <property type="evidence" value="ECO:0007669"/>
    <property type="project" value="InterPro"/>
</dbReference>
<accession>A0A507CF14</accession>
<evidence type="ECO:0000259" key="6">
    <source>
        <dbReference type="PROSITE" id="PS51764"/>
    </source>
</evidence>
<dbReference type="PANTHER" id="PTHR40079:SF4">
    <property type="entry name" value="GH26 DOMAIN-CONTAINING PROTEIN-RELATED"/>
    <property type="match status" value="1"/>
</dbReference>
<name>A0A507CF14_9FUNG</name>
<dbReference type="Gene3D" id="3.20.20.80">
    <property type="entry name" value="Glycosidases"/>
    <property type="match status" value="1"/>
</dbReference>
<feature type="active site" description="Nucleophile" evidence="4">
    <location>
        <position position="288"/>
    </location>
</feature>
<evidence type="ECO:0000256" key="5">
    <source>
        <dbReference type="SAM" id="SignalP"/>
    </source>
</evidence>
<evidence type="ECO:0000256" key="1">
    <source>
        <dbReference type="ARBA" id="ARBA00007754"/>
    </source>
</evidence>
<comment type="caution">
    <text evidence="7">The sequence shown here is derived from an EMBL/GenBank/DDBJ whole genome shotgun (WGS) entry which is preliminary data.</text>
</comment>
<evidence type="ECO:0000313" key="7">
    <source>
        <dbReference type="EMBL" id="TPX36175.1"/>
    </source>
</evidence>
<dbReference type="SUPFAM" id="SSF51445">
    <property type="entry name" value="(Trans)glycosidases"/>
    <property type="match status" value="1"/>
</dbReference>
<sequence length="426" mass="46064">MHLLKFPPFAATCLVLVWTATTLAAVNFVPPGNKIMISVWSDNYPYKGPYNDDSPLKIDTRTGKHWPVYHMAQNIPVIGADMSPANIDTTIDYSLIEALGTDAILILDLYPYALTAGHAYSNIQDSDIQALASQCAGYNAKGRRVILRIFAEMNGNWYPWAQQPIEFVAMYRKIALAVRAVAPLVSFPLSPGTTGATSAANFAAMDTNGDGQISFADNPYTPYFPGTDVVDWVGTSMYYWGPYDSTGNYGVNAAVDPNYFVGWMTGAGGAFNFYSYVVSLGKPITLAEWGIPYYVTVDPGVGELAMKRAWWSQSLTNAATMAMFPNVKMFGLFEWRKYEPGLRDFQFLNTSTNGGIVTSTFLSDLATTTVEYVWANSTIVASATAAAAASPTAATSVTPKASTGIKIELCSFLAVAAVAMTLITAT</sequence>
<keyword evidence="2 4" id="KW-0378">Hydrolase</keyword>
<dbReference type="OrthoDB" id="428177at2759"/>
<evidence type="ECO:0000256" key="4">
    <source>
        <dbReference type="PROSITE-ProRule" id="PRU01100"/>
    </source>
</evidence>
<keyword evidence="3 4" id="KW-0326">Glycosidase</keyword>
<dbReference type="STRING" id="1806994.A0A507CF14"/>
<feature type="chain" id="PRO_5021203437" description="GH26 domain-containing protein" evidence="5">
    <location>
        <begin position="26"/>
        <end position="426"/>
    </location>
</feature>
<dbReference type="GO" id="GO:0006080">
    <property type="term" value="P:substituted mannan metabolic process"/>
    <property type="evidence" value="ECO:0007669"/>
    <property type="project" value="InterPro"/>
</dbReference>
<dbReference type="InterPro" id="IPR022790">
    <property type="entry name" value="GH26_dom"/>
</dbReference>
<dbReference type="InterPro" id="IPR000805">
    <property type="entry name" value="Glyco_hydro_26"/>
</dbReference>
<dbReference type="PROSITE" id="PS51764">
    <property type="entry name" value="GH26"/>
    <property type="match status" value="1"/>
</dbReference>
<dbReference type="PANTHER" id="PTHR40079">
    <property type="entry name" value="MANNAN ENDO-1,4-BETA-MANNOSIDASE E-RELATED"/>
    <property type="match status" value="1"/>
</dbReference>
<dbReference type="InterPro" id="IPR017853">
    <property type="entry name" value="GH"/>
</dbReference>
<comment type="similarity">
    <text evidence="1 4">Belongs to the glycosyl hydrolase 26 family.</text>
</comment>
<dbReference type="GeneID" id="42002655"/>
<evidence type="ECO:0000313" key="8">
    <source>
        <dbReference type="Proteomes" id="UP000319731"/>
    </source>
</evidence>
<dbReference type="Proteomes" id="UP000319731">
    <property type="component" value="Unassembled WGS sequence"/>
</dbReference>
<feature type="signal peptide" evidence="5">
    <location>
        <begin position="1"/>
        <end position="25"/>
    </location>
</feature>
<feature type="active site" description="Proton donor" evidence="4">
    <location>
        <position position="152"/>
    </location>
</feature>